<reference evidence="2 3" key="1">
    <citation type="submission" date="2018-06" db="EMBL/GenBank/DDBJ databases">
        <authorList>
            <consortium name="Pathogen Informatics"/>
            <person name="Doyle S."/>
        </authorList>
    </citation>
    <scope>NUCLEOTIDE SEQUENCE [LARGE SCALE GENOMIC DNA]</scope>
    <source>
        <strain evidence="2 3">NCTC7922</strain>
    </source>
</reference>
<dbReference type="EMBL" id="UGFC01000006">
    <property type="protein sequence ID" value="STM15384.1"/>
    <property type="molecule type" value="Genomic_DNA"/>
</dbReference>
<organism evidence="2 3">
    <name type="scientific">Escherichia coli</name>
    <dbReference type="NCBI Taxonomy" id="562"/>
    <lineage>
        <taxon>Bacteria</taxon>
        <taxon>Pseudomonadati</taxon>
        <taxon>Pseudomonadota</taxon>
        <taxon>Gammaproteobacteria</taxon>
        <taxon>Enterobacterales</taxon>
        <taxon>Enterobacteriaceae</taxon>
        <taxon>Escherichia</taxon>
    </lineage>
</organism>
<evidence type="ECO:0000313" key="3">
    <source>
        <dbReference type="Proteomes" id="UP000254174"/>
    </source>
</evidence>
<evidence type="ECO:0000259" key="1">
    <source>
        <dbReference type="Pfam" id="PF14301"/>
    </source>
</evidence>
<sequence>MNVEKISNPQWADKEHTAVNCMVKFEHIEQAVPFTATASDTEAYGRDIYAACLRGEVGEIAEYVQPSISPEKARELKTAGINAWRNRMESASYIFSFNGRNWDYGKETQDRLGPSVIAAKEGNLPEKFFWTDADNNDVPMTAEELIALSEAAQQAMFAKGMEIHVRQRNMKKEIAELQDAEAIQRYVVGWPTQEEPATER</sequence>
<protein>
    <submittedName>
        <fullName evidence="2">Putative phage tail fiber protein</fullName>
    </submittedName>
</protein>
<name>A0A377D3J6_ECOLX</name>
<dbReference type="Proteomes" id="UP000254174">
    <property type="component" value="Unassembled WGS sequence"/>
</dbReference>
<feature type="domain" description="DUF4376" evidence="1">
    <location>
        <begin position="73"/>
        <end position="182"/>
    </location>
</feature>
<gene>
    <name evidence="2" type="ORF">NCTC7922_01822</name>
</gene>
<dbReference type="AlphaFoldDB" id="A0A377D3J6"/>
<proteinExistence type="predicted"/>
<accession>A0A377D3J6</accession>
<dbReference type="InterPro" id="IPR025484">
    <property type="entry name" value="DUF4376"/>
</dbReference>
<dbReference type="Pfam" id="PF14301">
    <property type="entry name" value="DUF4376"/>
    <property type="match status" value="1"/>
</dbReference>
<evidence type="ECO:0000313" key="2">
    <source>
        <dbReference type="EMBL" id="STM15384.1"/>
    </source>
</evidence>